<evidence type="ECO:0000313" key="2">
    <source>
        <dbReference type="Proteomes" id="UP000006056"/>
    </source>
</evidence>
<keyword evidence="2" id="KW-1185">Reference proteome</keyword>
<dbReference type="Pfam" id="PF22531">
    <property type="entry name" value="DUF7002"/>
    <property type="match status" value="1"/>
</dbReference>
<name>I3ZMM3_TERRK</name>
<organism evidence="1 2">
    <name type="scientific">Terriglobus roseus (strain DSM 18391 / NRRL B-41598 / KBS 63)</name>
    <dbReference type="NCBI Taxonomy" id="926566"/>
    <lineage>
        <taxon>Bacteria</taxon>
        <taxon>Pseudomonadati</taxon>
        <taxon>Acidobacteriota</taxon>
        <taxon>Terriglobia</taxon>
        <taxon>Terriglobales</taxon>
        <taxon>Acidobacteriaceae</taxon>
        <taxon>Terriglobus</taxon>
    </lineage>
</organism>
<dbReference type="RefSeq" id="WP_014787751.1">
    <property type="nucleotide sequence ID" value="NC_018014.1"/>
</dbReference>
<proteinExistence type="predicted"/>
<accession>I3ZMM3</accession>
<dbReference type="Proteomes" id="UP000006056">
    <property type="component" value="Chromosome"/>
</dbReference>
<dbReference type="KEGG" id="trs:Terro_4294"/>
<dbReference type="HOGENOM" id="CLU_1208666_0_0_0"/>
<dbReference type="STRING" id="926566.Terro_4294"/>
<sequence>MTKEEFVKAYPRLYHMATSQAQPTLDTLGLLSTDAILDLFEMDATEKERLRSERRPQMTKLTHPKHGVFYLRDQRPMRDAALEQCLDGMTVREWYLSLNSRVFMWASRDRVDRLLAARAYRSQDQLVLTIDTASFAEKHFSEIVVSTLNSGATLYRPLRRGIQTFMPITAFQAGRLSKPIVEVTLVGSVPDFMEFVTSSEIRKGQA</sequence>
<dbReference type="OrthoDB" id="154268at2"/>
<dbReference type="AlphaFoldDB" id="I3ZMM3"/>
<reference evidence="1 2" key="1">
    <citation type="submission" date="2012-06" db="EMBL/GenBank/DDBJ databases">
        <title>Complete genome of Terriglobus roseus DSM 18391.</title>
        <authorList>
            <consortium name="US DOE Joint Genome Institute (JGI-PGF)"/>
            <person name="Lucas S."/>
            <person name="Copeland A."/>
            <person name="Lapidus A."/>
            <person name="Glavina del Rio T."/>
            <person name="Dalin E."/>
            <person name="Tice H."/>
            <person name="Bruce D."/>
            <person name="Goodwin L."/>
            <person name="Pitluck S."/>
            <person name="Peters L."/>
            <person name="Mikhailova N."/>
            <person name="Munk A.C.C."/>
            <person name="Kyrpides N."/>
            <person name="Mavromatis K."/>
            <person name="Ivanova N."/>
            <person name="Brettin T."/>
            <person name="Detter J.C."/>
            <person name="Han C."/>
            <person name="Larimer F."/>
            <person name="Land M."/>
            <person name="Hauser L."/>
            <person name="Markowitz V."/>
            <person name="Cheng J.-F."/>
            <person name="Hugenholtz P."/>
            <person name="Woyke T."/>
            <person name="Wu D."/>
            <person name="Brambilla E."/>
            <person name="Klenk H.-P."/>
            <person name="Eisen J.A."/>
        </authorList>
    </citation>
    <scope>NUCLEOTIDE SEQUENCE [LARGE SCALE GENOMIC DNA]</scope>
    <source>
        <strain evidence="2">DSM 18391 / NRRL B-41598 / KBS 63</strain>
    </source>
</reference>
<gene>
    <name evidence="1" type="ordered locus">Terro_4294</name>
</gene>
<evidence type="ECO:0000313" key="1">
    <source>
        <dbReference type="EMBL" id="AFL90491.1"/>
    </source>
</evidence>
<dbReference type="EMBL" id="CP003379">
    <property type="protein sequence ID" value="AFL90491.1"/>
    <property type="molecule type" value="Genomic_DNA"/>
</dbReference>
<dbReference type="InterPro" id="IPR054271">
    <property type="entry name" value="DUF7002"/>
</dbReference>
<protein>
    <submittedName>
        <fullName evidence="1">Uncharacterized protein</fullName>
    </submittedName>
</protein>
<dbReference type="eggNOG" id="ENOG5031FPE">
    <property type="taxonomic scope" value="Bacteria"/>
</dbReference>